<name>A0A8S9UAQ5_PHYIN</name>
<dbReference type="EMBL" id="JAACNO010001789">
    <property type="protein sequence ID" value="KAF4137543.1"/>
    <property type="molecule type" value="Genomic_DNA"/>
</dbReference>
<dbReference type="InterPro" id="IPR024752">
    <property type="entry name" value="Myb/SANT-like_dom"/>
</dbReference>
<evidence type="ECO:0000313" key="3">
    <source>
        <dbReference type="EMBL" id="KAF4137543.1"/>
    </source>
</evidence>
<feature type="compositionally biased region" description="Basic and acidic residues" evidence="1">
    <location>
        <begin position="344"/>
        <end position="353"/>
    </location>
</feature>
<keyword evidence="3" id="KW-0238">DNA-binding</keyword>
<feature type="region of interest" description="Disordered" evidence="1">
    <location>
        <begin position="109"/>
        <end position="133"/>
    </location>
</feature>
<feature type="region of interest" description="Disordered" evidence="1">
    <location>
        <begin position="343"/>
        <end position="375"/>
    </location>
</feature>
<reference evidence="3" key="1">
    <citation type="submission" date="2020-03" db="EMBL/GenBank/DDBJ databases">
        <title>Hybrid Assembly of Korean Phytophthora infestans isolates.</title>
        <authorList>
            <person name="Prokchorchik M."/>
            <person name="Lee Y."/>
            <person name="Seo J."/>
            <person name="Cho J.-H."/>
            <person name="Park Y.-E."/>
            <person name="Jang D.-C."/>
            <person name="Im J.-S."/>
            <person name="Choi J.-G."/>
            <person name="Park H.-J."/>
            <person name="Lee G.-B."/>
            <person name="Lee Y.-G."/>
            <person name="Hong S.-Y."/>
            <person name="Cho K."/>
            <person name="Sohn K.H."/>
        </authorList>
    </citation>
    <scope>NUCLEOTIDE SEQUENCE</scope>
    <source>
        <strain evidence="3">KR_2_A2</strain>
    </source>
</reference>
<accession>A0A8S9UAQ5</accession>
<feature type="compositionally biased region" description="Basic and acidic residues" evidence="1">
    <location>
        <begin position="109"/>
        <end position="119"/>
    </location>
</feature>
<evidence type="ECO:0000256" key="1">
    <source>
        <dbReference type="SAM" id="MobiDB-lite"/>
    </source>
</evidence>
<proteinExistence type="predicted"/>
<dbReference type="Pfam" id="PF12776">
    <property type="entry name" value="Myb_DNA-bind_3"/>
    <property type="match status" value="1"/>
</dbReference>
<feature type="region of interest" description="Disordered" evidence="1">
    <location>
        <begin position="305"/>
        <end position="324"/>
    </location>
</feature>
<evidence type="ECO:0000313" key="4">
    <source>
        <dbReference type="Proteomes" id="UP000704712"/>
    </source>
</evidence>
<dbReference type="Proteomes" id="UP000704712">
    <property type="component" value="Unassembled WGS sequence"/>
</dbReference>
<dbReference type="AlphaFoldDB" id="A0A8S9UAQ5"/>
<comment type="caution">
    <text evidence="3">The sequence shown here is derived from an EMBL/GenBank/DDBJ whole genome shotgun (WGS) entry which is preliminary data.</text>
</comment>
<evidence type="ECO:0000259" key="2">
    <source>
        <dbReference type="Pfam" id="PF12776"/>
    </source>
</evidence>
<protein>
    <submittedName>
        <fullName evidence="3">Myb/SANT-like DNA-binding domain</fullName>
    </submittedName>
</protein>
<dbReference type="GO" id="GO:0003677">
    <property type="term" value="F:DNA binding"/>
    <property type="evidence" value="ECO:0007669"/>
    <property type="project" value="UniProtKB-KW"/>
</dbReference>
<dbReference type="PANTHER" id="PTHR46934">
    <property type="entry name" value="MYB_DNA-BIND_3 DOMAIN-CONTAINING PROTEIN-RELATED"/>
    <property type="match status" value="1"/>
</dbReference>
<organism evidence="3 4">
    <name type="scientific">Phytophthora infestans</name>
    <name type="common">Potato late blight agent</name>
    <name type="synonym">Botrytis infestans</name>
    <dbReference type="NCBI Taxonomy" id="4787"/>
    <lineage>
        <taxon>Eukaryota</taxon>
        <taxon>Sar</taxon>
        <taxon>Stramenopiles</taxon>
        <taxon>Oomycota</taxon>
        <taxon>Peronosporomycetes</taxon>
        <taxon>Peronosporales</taxon>
        <taxon>Peronosporaceae</taxon>
        <taxon>Phytophthora</taxon>
    </lineage>
</organism>
<sequence length="375" mass="41765">MRSTLIVRRRRRGRATFSPSNSASDLFQLTRHVPADRALIGRLRANLPGLDTGASPRDLHEVHQQCLAIRESRMLCARIFGFILSCDPLSCDIGVMVAGISFGASQRETARTESAEKHTRASRAITPSSMTSDRAKWNEDQVKKFLDAFLEARNNPSYKADKGIKAKGWTDIVKKLNAEFGVEREKVQVQARSHHERLRSVQIHFGFEWSWCVFTTGKTTMGEDAWERLLAAKPKQKARLLQFREEGFEHHVVCSHIAGDARATGESASTLDDVLSNLESAAEDGTRVADPPSAQKRKENIKHIRGGAQAEHREAKKSKSGGNEKIAMMKVVTEYFEMKIAQAKRSEAGSKDCEDYDDTGFSPSHSPARASRIAT</sequence>
<feature type="domain" description="Myb/SANT-like" evidence="2">
    <location>
        <begin position="136"/>
        <end position="195"/>
    </location>
</feature>
<gene>
    <name evidence="3" type="ORF">GN958_ATG13264</name>
</gene>